<evidence type="ECO:0000313" key="2">
    <source>
        <dbReference type="EMBL" id="RDV03174.1"/>
    </source>
</evidence>
<organism evidence="2 3">
    <name type="scientific">Undibacter mobilis</name>
    <dbReference type="NCBI Taxonomy" id="2292256"/>
    <lineage>
        <taxon>Bacteria</taxon>
        <taxon>Pseudomonadati</taxon>
        <taxon>Pseudomonadota</taxon>
        <taxon>Alphaproteobacteria</taxon>
        <taxon>Hyphomicrobiales</taxon>
        <taxon>Nitrobacteraceae</taxon>
        <taxon>Undibacter</taxon>
    </lineage>
</organism>
<dbReference type="SMART" id="SM00858">
    <property type="entry name" value="SAF"/>
    <property type="match status" value="1"/>
</dbReference>
<dbReference type="Pfam" id="PF03102">
    <property type="entry name" value="NeuB"/>
    <property type="match status" value="1"/>
</dbReference>
<gene>
    <name evidence="2" type="ORF">DXH78_00345</name>
</gene>
<dbReference type="InterPro" id="IPR036732">
    <property type="entry name" value="AFP_Neu5c_C_sf"/>
</dbReference>
<dbReference type="InterPro" id="IPR057736">
    <property type="entry name" value="SAF_PseI/NeuA/NeuB"/>
</dbReference>
<dbReference type="SUPFAM" id="SSF51269">
    <property type="entry name" value="AFP III-like domain"/>
    <property type="match status" value="1"/>
</dbReference>
<dbReference type="Proteomes" id="UP000263993">
    <property type="component" value="Unassembled WGS sequence"/>
</dbReference>
<reference evidence="3" key="1">
    <citation type="submission" date="2018-08" db="EMBL/GenBank/DDBJ databases">
        <authorList>
            <person name="Kim S.-J."/>
            <person name="Jung G.-Y."/>
        </authorList>
    </citation>
    <scope>NUCLEOTIDE SEQUENCE [LARGE SCALE GENOMIC DNA]</scope>
    <source>
        <strain evidence="3">GY_H</strain>
    </source>
</reference>
<dbReference type="EMBL" id="QRGO01000001">
    <property type="protein sequence ID" value="RDV03174.1"/>
    <property type="molecule type" value="Genomic_DNA"/>
</dbReference>
<dbReference type="CDD" id="cd11615">
    <property type="entry name" value="SAF_NeuB_like"/>
    <property type="match status" value="1"/>
</dbReference>
<proteinExistence type="predicted"/>
<protein>
    <recommendedName>
        <fullName evidence="1">SAF domain-containing protein</fullName>
    </recommendedName>
</protein>
<dbReference type="PANTHER" id="PTHR42966:SF1">
    <property type="entry name" value="SIALIC ACID SYNTHASE"/>
    <property type="match status" value="1"/>
</dbReference>
<dbReference type="Pfam" id="PF08666">
    <property type="entry name" value="SAF"/>
    <property type="match status" value="1"/>
</dbReference>
<sequence>MPWSGRIPNTASTTCCSFCKLITGDGEDAAMNLFGRYLDNDVAVIAEIGVNHEGSVESASTLLRLAAEAGADAVKLQTYTPSRFVTTSNQQRFERVTRFALSRQDHLRLRDEAAELGVSLFSTAVTEDVVDFVATLGPAVKIASGDLNFRPVLEAAMRTGKAVILSTGNSTLDEIDTALSWCRDASGQQNLSDRLVLLHCVASYPAPMHDLNLLSIPFLKERYGLPTGYSNHAVEPEAVIAATALGAQVIEVHFTDRRAGRTFHDHSLSFEPEEMRKLITGIRAVRAACGQYGRPVLPSEVALRPLMRKGVVAARDLPAGTVLAAGDMAYARPATEFNWSDVDGLVGRQLIVSLHQGELIPAAGVAPAGN</sequence>
<dbReference type="InterPro" id="IPR013132">
    <property type="entry name" value="PseI/NeuA/B-like_N"/>
</dbReference>
<accession>A0A371B6I9</accession>
<feature type="domain" description="SAF" evidence="1">
    <location>
        <begin position="308"/>
        <end position="366"/>
    </location>
</feature>
<dbReference type="SUPFAM" id="SSF51569">
    <property type="entry name" value="Aldolase"/>
    <property type="match status" value="1"/>
</dbReference>
<dbReference type="OrthoDB" id="9781701at2"/>
<evidence type="ECO:0000313" key="3">
    <source>
        <dbReference type="Proteomes" id="UP000263993"/>
    </source>
</evidence>
<dbReference type="GO" id="GO:0047444">
    <property type="term" value="F:N-acylneuraminate-9-phosphate synthase activity"/>
    <property type="evidence" value="ECO:0007669"/>
    <property type="project" value="TreeGrafter"/>
</dbReference>
<keyword evidence="3" id="KW-1185">Reference proteome</keyword>
<dbReference type="InterPro" id="IPR051690">
    <property type="entry name" value="PseI-like"/>
</dbReference>
<evidence type="ECO:0000259" key="1">
    <source>
        <dbReference type="SMART" id="SM00858"/>
    </source>
</evidence>
<dbReference type="GO" id="GO:0016051">
    <property type="term" value="P:carbohydrate biosynthetic process"/>
    <property type="evidence" value="ECO:0007669"/>
    <property type="project" value="InterPro"/>
</dbReference>
<dbReference type="AlphaFoldDB" id="A0A371B6I9"/>
<dbReference type="PANTHER" id="PTHR42966">
    <property type="entry name" value="N-ACETYLNEURAMINATE SYNTHASE"/>
    <property type="match status" value="1"/>
</dbReference>
<dbReference type="Gene3D" id="3.20.20.70">
    <property type="entry name" value="Aldolase class I"/>
    <property type="match status" value="1"/>
</dbReference>
<dbReference type="InterPro" id="IPR013785">
    <property type="entry name" value="Aldolase_TIM"/>
</dbReference>
<dbReference type="InterPro" id="IPR013974">
    <property type="entry name" value="SAF"/>
</dbReference>
<dbReference type="Gene3D" id="3.90.1210.10">
    <property type="entry name" value="Antifreeze-like/N-acetylneuraminic acid synthase C-terminal domain"/>
    <property type="match status" value="1"/>
</dbReference>
<name>A0A371B6I9_9BRAD</name>
<comment type="caution">
    <text evidence="2">The sequence shown here is derived from an EMBL/GenBank/DDBJ whole genome shotgun (WGS) entry which is preliminary data.</text>
</comment>